<keyword evidence="8" id="KW-1185">Reference proteome</keyword>
<evidence type="ECO:0000256" key="6">
    <source>
        <dbReference type="SAM" id="Phobius"/>
    </source>
</evidence>
<dbReference type="Proteomes" id="UP001527925">
    <property type="component" value="Unassembled WGS sequence"/>
</dbReference>
<dbReference type="PANTHER" id="PTHR13531">
    <property type="entry name" value="GEO07735P1-RELATED-RELATED"/>
    <property type="match status" value="1"/>
</dbReference>
<dbReference type="InterPro" id="IPR019184">
    <property type="entry name" value="Uncharacterised_TM-17"/>
</dbReference>
<comment type="subcellular location">
    <subcellularLocation>
        <location evidence="1">Membrane</location>
        <topology evidence="1">Multi-pass membrane protein</topology>
    </subcellularLocation>
</comment>
<gene>
    <name evidence="7" type="ORF">HK105_206060</name>
</gene>
<evidence type="ECO:0000256" key="5">
    <source>
        <dbReference type="SAM" id="MobiDB-lite"/>
    </source>
</evidence>
<protein>
    <submittedName>
        <fullName evidence="7">Uncharacterized protein</fullName>
    </submittedName>
</protein>
<feature type="region of interest" description="Disordered" evidence="5">
    <location>
        <begin position="1"/>
        <end position="29"/>
    </location>
</feature>
<keyword evidence="3 6" id="KW-1133">Transmembrane helix</keyword>
<evidence type="ECO:0000256" key="2">
    <source>
        <dbReference type="ARBA" id="ARBA00022692"/>
    </source>
</evidence>
<keyword evidence="4 6" id="KW-0472">Membrane</keyword>
<sequence>MAKNAASKAGDKQDTAGGSGKAAGADKLGSVEGSGEQAVATRLQGPQILSSLPFQILLFLNTYYFPIVWLMTLALLVYKGYVFQFATAAYPMEVFVLFPWAMAEASRIFMGKACMGPG</sequence>
<accession>A0ABR4N4Q2</accession>
<evidence type="ECO:0000256" key="1">
    <source>
        <dbReference type="ARBA" id="ARBA00004141"/>
    </source>
</evidence>
<reference evidence="7 8" key="1">
    <citation type="submission" date="2023-09" db="EMBL/GenBank/DDBJ databases">
        <title>Pangenome analysis of Batrachochytrium dendrobatidis and related Chytrids.</title>
        <authorList>
            <person name="Yacoub M.N."/>
            <person name="Stajich J.E."/>
            <person name="James T.Y."/>
        </authorList>
    </citation>
    <scope>NUCLEOTIDE SEQUENCE [LARGE SCALE GENOMIC DNA]</scope>
    <source>
        <strain evidence="7 8">JEL0888</strain>
    </source>
</reference>
<evidence type="ECO:0000313" key="8">
    <source>
        <dbReference type="Proteomes" id="UP001527925"/>
    </source>
</evidence>
<evidence type="ECO:0000313" key="7">
    <source>
        <dbReference type="EMBL" id="KAL2914493.1"/>
    </source>
</evidence>
<dbReference type="EMBL" id="JADGIZ020000033">
    <property type="protein sequence ID" value="KAL2914493.1"/>
    <property type="molecule type" value="Genomic_DNA"/>
</dbReference>
<name>A0ABR4N4Q2_9FUNG</name>
<evidence type="ECO:0000256" key="4">
    <source>
        <dbReference type="ARBA" id="ARBA00023136"/>
    </source>
</evidence>
<evidence type="ECO:0000256" key="3">
    <source>
        <dbReference type="ARBA" id="ARBA00022989"/>
    </source>
</evidence>
<comment type="caution">
    <text evidence="7">The sequence shown here is derived from an EMBL/GenBank/DDBJ whole genome shotgun (WGS) entry which is preliminary data.</text>
</comment>
<dbReference type="Pfam" id="PF09799">
    <property type="entry name" value="Transmemb_17"/>
    <property type="match status" value="1"/>
</dbReference>
<organism evidence="7 8">
    <name type="scientific">Polyrhizophydium stewartii</name>
    <dbReference type="NCBI Taxonomy" id="2732419"/>
    <lineage>
        <taxon>Eukaryota</taxon>
        <taxon>Fungi</taxon>
        <taxon>Fungi incertae sedis</taxon>
        <taxon>Chytridiomycota</taxon>
        <taxon>Chytridiomycota incertae sedis</taxon>
        <taxon>Chytridiomycetes</taxon>
        <taxon>Rhizophydiales</taxon>
        <taxon>Rhizophydiales incertae sedis</taxon>
        <taxon>Polyrhizophydium</taxon>
    </lineage>
</organism>
<dbReference type="PANTHER" id="PTHR13531:SF0">
    <property type="entry name" value="GEO07735P1-RELATED"/>
    <property type="match status" value="1"/>
</dbReference>
<feature type="transmembrane region" description="Helical" evidence="6">
    <location>
        <begin position="56"/>
        <end position="76"/>
    </location>
</feature>
<keyword evidence="2 6" id="KW-0812">Transmembrane</keyword>
<proteinExistence type="predicted"/>
<feature type="transmembrane region" description="Helical" evidence="6">
    <location>
        <begin position="82"/>
        <end position="102"/>
    </location>
</feature>